<dbReference type="Proteomes" id="UP001148838">
    <property type="component" value="Unassembled WGS sequence"/>
</dbReference>
<evidence type="ECO:0000313" key="3">
    <source>
        <dbReference type="Proteomes" id="UP001148838"/>
    </source>
</evidence>
<accession>A0ABQ8SXF7</accession>
<gene>
    <name evidence="2" type="ORF">ANN_14074</name>
</gene>
<sequence>MGRAEDQGSIPVPELIMTNGNHNRLTLHRGTVCDDSKVVNSTCPPPLPPKECPGVHLHASISTDIDLSRDGTRNLGHRRPTLYRLLYSGRLVRCLMRGSEKGTALCRNVGGQIGPQSTFDHWSVVYRGGVRFITFWTYIIAQRIFIAETFLLKKKSYTVPFASFYVSSMKLCLQKMARNRVCFKQKREPQKRVMADELRLENFPKLKMQLLKICVCITDMWSDDYKKIHYIAVTATILMSPVILMYCILFSPFPDIPKSGENILCDILEHMAELDVTSEPLNTLTFIMDRGSNMIRHLTVTSEWIVQRVTSRLFEAHI</sequence>
<feature type="transmembrane region" description="Helical" evidence="1">
    <location>
        <begin position="228"/>
        <end position="249"/>
    </location>
</feature>
<keyword evidence="3" id="KW-1185">Reference proteome</keyword>
<name>A0ABQ8SXF7_PERAM</name>
<protein>
    <submittedName>
        <fullName evidence="2">Uncharacterized protein</fullName>
    </submittedName>
</protein>
<dbReference type="EMBL" id="JAJSOF020000019">
    <property type="protein sequence ID" value="KAJ4438135.1"/>
    <property type="molecule type" value="Genomic_DNA"/>
</dbReference>
<proteinExistence type="predicted"/>
<reference evidence="2 3" key="1">
    <citation type="journal article" date="2022" name="Allergy">
        <title>Genome assembly and annotation of Periplaneta americana reveal a comprehensive cockroach allergen profile.</title>
        <authorList>
            <person name="Wang L."/>
            <person name="Xiong Q."/>
            <person name="Saelim N."/>
            <person name="Wang L."/>
            <person name="Nong W."/>
            <person name="Wan A.T."/>
            <person name="Shi M."/>
            <person name="Liu X."/>
            <person name="Cao Q."/>
            <person name="Hui J.H.L."/>
            <person name="Sookrung N."/>
            <person name="Leung T.F."/>
            <person name="Tungtrongchitr A."/>
            <person name="Tsui S.K.W."/>
        </authorList>
    </citation>
    <scope>NUCLEOTIDE SEQUENCE [LARGE SCALE GENOMIC DNA]</scope>
    <source>
        <strain evidence="2">PWHHKU_190912</strain>
    </source>
</reference>
<evidence type="ECO:0000313" key="2">
    <source>
        <dbReference type="EMBL" id="KAJ4438135.1"/>
    </source>
</evidence>
<organism evidence="2 3">
    <name type="scientific">Periplaneta americana</name>
    <name type="common">American cockroach</name>
    <name type="synonym">Blatta americana</name>
    <dbReference type="NCBI Taxonomy" id="6978"/>
    <lineage>
        <taxon>Eukaryota</taxon>
        <taxon>Metazoa</taxon>
        <taxon>Ecdysozoa</taxon>
        <taxon>Arthropoda</taxon>
        <taxon>Hexapoda</taxon>
        <taxon>Insecta</taxon>
        <taxon>Pterygota</taxon>
        <taxon>Neoptera</taxon>
        <taxon>Polyneoptera</taxon>
        <taxon>Dictyoptera</taxon>
        <taxon>Blattodea</taxon>
        <taxon>Blattoidea</taxon>
        <taxon>Blattidae</taxon>
        <taxon>Blattinae</taxon>
        <taxon>Periplaneta</taxon>
    </lineage>
</organism>
<evidence type="ECO:0000256" key="1">
    <source>
        <dbReference type="SAM" id="Phobius"/>
    </source>
</evidence>
<comment type="caution">
    <text evidence="2">The sequence shown here is derived from an EMBL/GenBank/DDBJ whole genome shotgun (WGS) entry which is preliminary data.</text>
</comment>
<keyword evidence="1" id="KW-1133">Transmembrane helix</keyword>
<keyword evidence="1" id="KW-0472">Membrane</keyword>
<keyword evidence="1" id="KW-0812">Transmembrane</keyword>